<feature type="compositionally biased region" description="Polar residues" evidence="2">
    <location>
        <begin position="805"/>
        <end position="828"/>
    </location>
</feature>
<dbReference type="EMBL" id="NMPR01000117">
    <property type="protein sequence ID" value="KAA8630005.1"/>
    <property type="molecule type" value="Genomic_DNA"/>
</dbReference>
<dbReference type="Proteomes" id="UP000433876">
    <property type="component" value="Unassembled WGS sequence"/>
</dbReference>
<dbReference type="PANTHER" id="PTHR42041:SF1">
    <property type="entry name" value="DNA ENDONUCLEASE ACTIVATOR CTP1 C-TERMINAL DOMAIN-CONTAINING PROTEIN"/>
    <property type="match status" value="1"/>
</dbReference>
<evidence type="ECO:0000256" key="1">
    <source>
        <dbReference type="SAM" id="Coils"/>
    </source>
</evidence>
<accession>A0A8S8ZNS2</accession>
<dbReference type="VEuPathDB" id="FungiDB:SMAC_08172"/>
<dbReference type="OMA" id="IAFMEVE"/>
<feature type="compositionally biased region" description="Basic and acidic residues" evidence="2">
    <location>
        <begin position="888"/>
        <end position="900"/>
    </location>
</feature>
<feature type="region of interest" description="Disordered" evidence="2">
    <location>
        <begin position="388"/>
        <end position="418"/>
    </location>
</feature>
<feature type="region of interest" description="Disordered" evidence="2">
    <location>
        <begin position="1"/>
        <end position="61"/>
    </location>
</feature>
<name>A0A8S8ZNS2_SORMA</name>
<feature type="compositionally biased region" description="Polar residues" evidence="2">
    <location>
        <begin position="464"/>
        <end position="473"/>
    </location>
</feature>
<dbReference type="AlphaFoldDB" id="A0A8S8ZNS2"/>
<proteinExistence type="predicted"/>
<feature type="compositionally biased region" description="Basic and acidic residues" evidence="2">
    <location>
        <begin position="403"/>
        <end position="414"/>
    </location>
</feature>
<protein>
    <submittedName>
        <fullName evidence="3">Uncharacterized protein</fullName>
    </submittedName>
</protein>
<organism evidence="3 4">
    <name type="scientific">Sordaria macrospora</name>
    <dbReference type="NCBI Taxonomy" id="5147"/>
    <lineage>
        <taxon>Eukaryota</taxon>
        <taxon>Fungi</taxon>
        <taxon>Dikarya</taxon>
        <taxon>Ascomycota</taxon>
        <taxon>Pezizomycotina</taxon>
        <taxon>Sordariomycetes</taxon>
        <taxon>Sordariomycetidae</taxon>
        <taxon>Sordariales</taxon>
        <taxon>Sordariaceae</taxon>
        <taxon>Sordaria</taxon>
    </lineage>
</organism>
<feature type="region of interest" description="Disordered" evidence="2">
    <location>
        <begin position="461"/>
        <end position="506"/>
    </location>
</feature>
<gene>
    <name evidence="3" type="ORF">SMACR_08172</name>
</gene>
<feature type="compositionally biased region" description="Basic and acidic residues" evidence="2">
    <location>
        <begin position="723"/>
        <end position="791"/>
    </location>
</feature>
<feature type="compositionally biased region" description="Polar residues" evidence="2">
    <location>
        <begin position="698"/>
        <end position="710"/>
    </location>
</feature>
<sequence length="900" mass="99475">MEASPGLADSPTKAPVIGGGDDHSVNLLTISPPDPLQPISHNQQREGPSLLSPKDGRDKSVAEKVSQFNSMALQAKHQERKITDAALQRAVLGREEAEAEVRRLREEVKVLRQQVEEGKEREKKVSHRLEVVMEDYGRAKESLAHTQAIWEKEIRKARKETFKAQSDIVELQKQLKSTRTALRTAEAELHTSRAAQKAAEEELEQQKGQTQAREQEAIEARNVTAGLQEQLNKAMEHINTLEMERDAFKALAKSEELARIAAEGKIPLPETKDVEMGGMEPLEPEDDFAALKSYIHHTADLEHSTTSESEIEELKELWQWEKQRADRALELIAFMEVECNLKMCAGARAATKRPSIGGMEGAKRKRAEISPSKVTDAGDLVILRDASPSPCVDRISPPSAKRTKTEQLRSESAKKSGQKTKVFLPEQGIFRTLSQEELDKLQAPSVPVNGAKERENLYKRQRYQRTSDQSSRMADSRMGESQAWSEMQDSIMSRHRRTPDSEGVPDYVLDSERASLQSLLTAPHKRYAESIGSDVMGNIPTIPASSVISSAMSGSVQTVTASTNTATTSVYQDHLNWEEPKLYHPSQQQKENVPPPQLKENEGVEGDRTNSRASHDSQKSQQSIRQVPASPQPPTHTPAPASRRIDRFSESKLGYSPSSLAHASMFGSTTNSSTITTKVPLKESSTNADLGRMFRTPSKGSVASAATSENAMDIDGDINVPKPRSESRGELPVSREEALAMIRERRERGRSREIKSRPQSPEKRPLSPVKRPESPDKNKRDASPNKQRGRDPAPSPHKRPESPNKQRAPSPNKRNASPSKNSQRNASPTRRPLSPSKRTQSPSKPAGVVSNDLSYASALKKSTDMNPMTPGEGTRSFSAPTAATEARAAGKENQRGHLKS</sequence>
<feature type="compositionally biased region" description="Basic and acidic residues" evidence="2">
    <location>
        <begin position="599"/>
        <end position="618"/>
    </location>
</feature>
<feature type="coiled-coil region" evidence="1">
    <location>
        <begin position="87"/>
        <end position="121"/>
    </location>
</feature>
<reference evidence="3 4" key="1">
    <citation type="submission" date="2017-07" db="EMBL/GenBank/DDBJ databases">
        <title>Genome sequence of the Sordaria macrospora wild type strain R19027.</title>
        <authorList>
            <person name="Nowrousian M."/>
            <person name="Teichert I."/>
            <person name="Kueck U."/>
        </authorList>
    </citation>
    <scope>NUCLEOTIDE SEQUENCE [LARGE SCALE GENOMIC DNA]</scope>
    <source>
        <strain evidence="3 4">R19027</strain>
        <tissue evidence="3">Mycelium</tissue>
    </source>
</reference>
<keyword evidence="1" id="KW-0175">Coiled coil</keyword>
<evidence type="ECO:0000313" key="3">
    <source>
        <dbReference type="EMBL" id="KAA8630005.1"/>
    </source>
</evidence>
<evidence type="ECO:0000256" key="2">
    <source>
        <dbReference type="SAM" id="MobiDB-lite"/>
    </source>
</evidence>
<feature type="region of interest" description="Disordered" evidence="2">
    <location>
        <begin position="187"/>
        <end position="214"/>
    </location>
</feature>
<feature type="compositionally biased region" description="Polar residues" evidence="2">
    <location>
        <begin position="656"/>
        <end position="688"/>
    </location>
</feature>
<dbReference type="PANTHER" id="PTHR42041">
    <property type="entry name" value="DNA ENDONUCLEASE ACTIVATOR CTP1 C-TERMINAL DOMAIN-CONTAINING PROTEIN"/>
    <property type="match status" value="1"/>
</dbReference>
<feature type="compositionally biased region" description="Polar residues" evidence="2">
    <location>
        <begin position="482"/>
        <end position="491"/>
    </location>
</feature>
<feature type="region of interest" description="Disordered" evidence="2">
    <location>
        <begin position="584"/>
        <end position="900"/>
    </location>
</feature>
<comment type="caution">
    <text evidence="3">The sequence shown here is derived from an EMBL/GenBank/DDBJ whole genome shotgun (WGS) entry which is preliminary data.</text>
</comment>
<evidence type="ECO:0000313" key="4">
    <source>
        <dbReference type="Proteomes" id="UP000433876"/>
    </source>
</evidence>